<keyword evidence="3" id="KW-0819">tRNA processing</keyword>
<keyword evidence="4" id="KW-0547">Nucleotide-binding</keyword>
<organism evidence="8 9">
    <name type="scientific">Dimargaris verticillata</name>
    <dbReference type="NCBI Taxonomy" id="2761393"/>
    <lineage>
        <taxon>Eukaryota</taxon>
        <taxon>Fungi</taxon>
        <taxon>Fungi incertae sedis</taxon>
        <taxon>Zoopagomycota</taxon>
        <taxon>Kickxellomycotina</taxon>
        <taxon>Dimargaritomycetes</taxon>
        <taxon>Dimargaritales</taxon>
        <taxon>Dimargaritaceae</taxon>
        <taxon>Dimargaris</taxon>
    </lineage>
</organism>
<comment type="catalytic activity">
    <reaction evidence="6">
        <text>cytidine(34) in tRNA(Ile2) + L-lysine + ATP = lysidine(34) in tRNA(Ile2) + AMP + diphosphate + H(+)</text>
        <dbReference type="Rhea" id="RHEA:43744"/>
        <dbReference type="Rhea" id="RHEA-COMP:10625"/>
        <dbReference type="Rhea" id="RHEA-COMP:10670"/>
        <dbReference type="ChEBI" id="CHEBI:15378"/>
        <dbReference type="ChEBI" id="CHEBI:30616"/>
        <dbReference type="ChEBI" id="CHEBI:32551"/>
        <dbReference type="ChEBI" id="CHEBI:33019"/>
        <dbReference type="ChEBI" id="CHEBI:82748"/>
        <dbReference type="ChEBI" id="CHEBI:83665"/>
        <dbReference type="ChEBI" id="CHEBI:456215"/>
        <dbReference type="EC" id="6.3.4.19"/>
    </reaction>
</comment>
<dbReference type="CDD" id="cd01992">
    <property type="entry name" value="TilS_N"/>
    <property type="match status" value="1"/>
</dbReference>
<dbReference type="GO" id="GO:0005524">
    <property type="term" value="F:ATP binding"/>
    <property type="evidence" value="ECO:0007669"/>
    <property type="project" value="UniProtKB-KW"/>
</dbReference>
<name>A0A9W8EBX2_9FUNG</name>
<evidence type="ECO:0000256" key="1">
    <source>
        <dbReference type="ARBA" id="ARBA00013267"/>
    </source>
</evidence>
<dbReference type="InterPro" id="IPR012094">
    <property type="entry name" value="tRNA_Ile_lys_synt"/>
</dbReference>
<dbReference type="InterPro" id="IPR011063">
    <property type="entry name" value="TilS/TtcA_N"/>
</dbReference>
<dbReference type="EC" id="6.3.4.19" evidence="1"/>
<proteinExistence type="predicted"/>
<dbReference type="PANTHER" id="PTHR43033">
    <property type="entry name" value="TRNA(ILE)-LYSIDINE SYNTHASE-RELATED"/>
    <property type="match status" value="1"/>
</dbReference>
<comment type="caution">
    <text evidence="8">The sequence shown here is derived from an EMBL/GenBank/DDBJ whole genome shotgun (WGS) entry which is preliminary data.</text>
</comment>
<evidence type="ECO:0000256" key="3">
    <source>
        <dbReference type="ARBA" id="ARBA00022694"/>
    </source>
</evidence>
<feature type="domain" description="tRNA(Ile)-lysidine/2-thiocytidine synthase N-terminal" evidence="7">
    <location>
        <begin position="24"/>
        <end position="139"/>
    </location>
</feature>
<evidence type="ECO:0000256" key="2">
    <source>
        <dbReference type="ARBA" id="ARBA00022598"/>
    </source>
</evidence>
<dbReference type="InterPro" id="IPR014729">
    <property type="entry name" value="Rossmann-like_a/b/a_fold"/>
</dbReference>
<dbReference type="Pfam" id="PF01171">
    <property type="entry name" value="ATP_bind_3"/>
    <property type="match status" value="1"/>
</dbReference>
<evidence type="ECO:0000256" key="4">
    <source>
        <dbReference type="ARBA" id="ARBA00022741"/>
    </source>
</evidence>
<reference evidence="8" key="1">
    <citation type="submission" date="2022-07" db="EMBL/GenBank/DDBJ databases">
        <title>Phylogenomic reconstructions and comparative analyses of Kickxellomycotina fungi.</title>
        <authorList>
            <person name="Reynolds N.K."/>
            <person name="Stajich J.E."/>
            <person name="Barry K."/>
            <person name="Grigoriev I.V."/>
            <person name="Crous P."/>
            <person name="Smith M.E."/>
        </authorList>
    </citation>
    <scope>NUCLEOTIDE SEQUENCE</scope>
    <source>
        <strain evidence="8">RSA 567</strain>
    </source>
</reference>
<dbReference type="Gene3D" id="3.40.50.620">
    <property type="entry name" value="HUPs"/>
    <property type="match status" value="1"/>
</dbReference>
<evidence type="ECO:0000256" key="6">
    <source>
        <dbReference type="ARBA" id="ARBA00048539"/>
    </source>
</evidence>
<keyword evidence="5" id="KW-0067">ATP-binding</keyword>
<dbReference type="SUPFAM" id="SSF52402">
    <property type="entry name" value="Adenine nucleotide alpha hydrolases-like"/>
    <property type="match status" value="1"/>
</dbReference>
<evidence type="ECO:0000259" key="7">
    <source>
        <dbReference type="Pfam" id="PF01171"/>
    </source>
</evidence>
<evidence type="ECO:0000313" key="8">
    <source>
        <dbReference type="EMBL" id="KAJ1974383.1"/>
    </source>
</evidence>
<dbReference type="GO" id="GO:0032267">
    <property type="term" value="F:tRNA(Ile)-lysidine synthase activity"/>
    <property type="evidence" value="ECO:0007669"/>
    <property type="project" value="UniProtKB-EC"/>
</dbReference>
<evidence type="ECO:0000313" key="9">
    <source>
        <dbReference type="Proteomes" id="UP001151582"/>
    </source>
</evidence>
<accession>A0A9W8EBX2</accession>
<dbReference type="PANTHER" id="PTHR43033:SF1">
    <property type="entry name" value="TRNA(ILE)-LYSIDINE SYNTHASE-RELATED"/>
    <property type="match status" value="1"/>
</dbReference>
<protein>
    <recommendedName>
        <fullName evidence="1">tRNA(Ile)-lysidine synthetase</fullName>
        <ecNumber evidence="1">6.3.4.19</ecNumber>
    </recommendedName>
</protein>
<keyword evidence="2" id="KW-0436">Ligase</keyword>
<dbReference type="Proteomes" id="UP001151582">
    <property type="component" value="Unassembled WGS sequence"/>
</dbReference>
<gene>
    <name evidence="8" type="ORF">H4R34_004737</name>
</gene>
<dbReference type="EMBL" id="JANBQB010000662">
    <property type="protein sequence ID" value="KAJ1974383.1"/>
    <property type="molecule type" value="Genomic_DNA"/>
</dbReference>
<keyword evidence="9" id="KW-1185">Reference proteome</keyword>
<dbReference type="InterPro" id="IPR012795">
    <property type="entry name" value="tRNA_Ile_lys_synt_N"/>
</dbReference>
<dbReference type="GO" id="GO:0008033">
    <property type="term" value="P:tRNA processing"/>
    <property type="evidence" value="ECO:0007669"/>
    <property type="project" value="UniProtKB-KW"/>
</dbReference>
<sequence>IRHKVSSPKGFLDVDPAPAYPTPAHMEEAGRIQRYQLLAQACRDHQLQALLTGHHLGDLVETTFFRFWRESGVDGMAGIPALATILTTYFCQQPGLLVARPLLLFPKPRLRATCKAHGLPWSEDPSNHTPAFQRNIIRAEIQHASMGSYESTATTSATTVDCSATSHPNPFQSSPLTMEALYQLSRRMQMRRYHVESLVQQFLRRHAQFDSILGIAALDIPFTGCARSEPTEWVNQDAILSRAMVQILQWVSGDEQRPRTKKLLPLLLRIRAESEARQDGKLFHRAVPGHTKRWVFYRQPFYAHEKASTLLPIPRTLALDVDKPRWVCWTTRFFCAAIFSNRSGATARAPETTEFYVRALHQDDIPHIRKNLPTWQSTKKEKNLRLVLARMQCVPVHVRHTLPIIVAKFQGQEVPVYVHALGLKRIHPATRHVEFRVMFARRNPAQFSDWRFVALDPKLLSAEDSN</sequence>
<dbReference type="OrthoDB" id="434144at2759"/>
<dbReference type="AlphaFoldDB" id="A0A9W8EBX2"/>
<feature type="non-terminal residue" evidence="8">
    <location>
        <position position="466"/>
    </location>
</feature>
<evidence type="ECO:0000256" key="5">
    <source>
        <dbReference type="ARBA" id="ARBA00022840"/>
    </source>
</evidence>